<proteinExistence type="predicted"/>
<evidence type="ECO:0000313" key="1">
    <source>
        <dbReference type="EMBL" id="GGD32014.1"/>
    </source>
</evidence>
<reference evidence="2" key="1">
    <citation type="journal article" date="2019" name="Int. J. Syst. Evol. Microbiol.">
        <title>The Global Catalogue of Microorganisms (GCM) 10K type strain sequencing project: providing services to taxonomists for standard genome sequencing and annotation.</title>
        <authorList>
            <consortium name="The Broad Institute Genomics Platform"/>
            <consortium name="The Broad Institute Genome Sequencing Center for Infectious Disease"/>
            <person name="Wu L."/>
            <person name="Ma J."/>
        </authorList>
    </citation>
    <scope>NUCLEOTIDE SEQUENCE [LARGE SCALE GENOMIC DNA]</scope>
    <source>
        <strain evidence="2">CCM 7403</strain>
    </source>
</reference>
<sequence>MHNGYRRHPTPRSQIEQLLTRLAGRRLELPAPWQVDVIPDVQASIDHGDA</sequence>
<protein>
    <submittedName>
        <fullName evidence="1">Uncharacterized protein</fullName>
    </submittedName>
</protein>
<keyword evidence="2" id="KW-1185">Reference proteome</keyword>
<organism evidence="1 2">
    <name type="scientific">Nocardioides daphniae</name>
    <dbReference type="NCBI Taxonomy" id="402297"/>
    <lineage>
        <taxon>Bacteria</taxon>
        <taxon>Bacillati</taxon>
        <taxon>Actinomycetota</taxon>
        <taxon>Actinomycetes</taxon>
        <taxon>Propionibacteriales</taxon>
        <taxon>Nocardioidaceae</taxon>
        <taxon>Nocardioides</taxon>
    </lineage>
</organism>
<gene>
    <name evidence="1" type="ORF">GCM10007231_34410</name>
</gene>
<dbReference type="EMBL" id="BMCK01000006">
    <property type="protein sequence ID" value="GGD32014.1"/>
    <property type="molecule type" value="Genomic_DNA"/>
</dbReference>
<accession>A0ABQ1QNH8</accession>
<name>A0ABQ1QNH8_9ACTN</name>
<comment type="caution">
    <text evidence="1">The sequence shown here is derived from an EMBL/GenBank/DDBJ whole genome shotgun (WGS) entry which is preliminary data.</text>
</comment>
<dbReference type="Proteomes" id="UP000630594">
    <property type="component" value="Unassembled WGS sequence"/>
</dbReference>
<evidence type="ECO:0000313" key="2">
    <source>
        <dbReference type="Proteomes" id="UP000630594"/>
    </source>
</evidence>
<dbReference type="RefSeq" id="WP_158630661.1">
    <property type="nucleotide sequence ID" value="NZ_BMCK01000006.1"/>
</dbReference>